<dbReference type="InterPro" id="IPR020475">
    <property type="entry name" value="Endothelin"/>
</dbReference>
<dbReference type="GO" id="GO:0019229">
    <property type="term" value="P:regulation of vasoconstriction"/>
    <property type="evidence" value="ECO:0007669"/>
    <property type="project" value="InterPro"/>
</dbReference>
<feature type="domain" description="Endothelin-like toxin" evidence="7">
    <location>
        <begin position="300"/>
        <end position="321"/>
    </location>
</feature>
<reference evidence="8" key="1">
    <citation type="submission" date="2025-08" db="UniProtKB">
        <authorList>
            <consortium name="Ensembl"/>
        </authorList>
    </citation>
    <scope>IDENTIFICATION</scope>
</reference>
<keyword evidence="9" id="KW-1185">Reference proteome</keyword>
<protein>
    <recommendedName>
        <fullName evidence="7">Endothelin-like toxin domain-containing protein</fullName>
    </recommendedName>
</protein>
<dbReference type="PROSITE" id="PS00270">
    <property type="entry name" value="ENDOTHELIN"/>
    <property type="match status" value="2"/>
</dbReference>
<dbReference type="GO" id="GO:0005179">
    <property type="term" value="F:hormone activity"/>
    <property type="evidence" value="ECO:0007669"/>
    <property type="project" value="TreeGrafter"/>
</dbReference>
<comment type="similarity">
    <text evidence="2">Belongs to the endothelin/sarafotoxin family.</text>
</comment>
<evidence type="ECO:0000256" key="1">
    <source>
        <dbReference type="ARBA" id="ARBA00004613"/>
    </source>
</evidence>
<feature type="region of interest" description="Disordered" evidence="6">
    <location>
        <begin position="68"/>
        <end position="232"/>
    </location>
</feature>
<feature type="domain" description="Endothelin-like toxin" evidence="7">
    <location>
        <begin position="346"/>
        <end position="367"/>
    </location>
</feature>
<dbReference type="SMART" id="SM00272">
    <property type="entry name" value="END"/>
    <property type="match status" value="2"/>
</dbReference>
<evidence type="ECO:0000256" key="3">
    <source>
        <dbReference type="ARBA" id="ARBA00022525"/>
    </source>
</evidence>
<feature type="region of interest" description="Disordered" evidence="6">
    <location>
        <begin position="1"/>
        <end position="34"/>
    </location>
</feature>
<evidence type="ECO:0000313" key="9">
    <source>
        <dbReference type="Proteomes" id="UP000694521"/>
    </source>
</evidence>
<dbReference type="GO" id="GO:0003100">
    <property type="term" value="P:regulation of systemic arterial blood pressure by endothelin"/>
    <property type="evidence" value="ECO:0007669"/>
    <property type="project" value="TreeGrafter"/>
</dbReference>
<keyword evidence="4" id="KW-0838">Vasoactive</keyword>
<keyword evidence="5" id="KW-0839">Vasoconstrictor</keyword>
<dbReference type="PRINTS" id="PR00365">
    <property type="entry name" value="ENDOTHELIN"/>
</dbReference>
<dbReference type="PANTHER" id="PTHR13874:SF9">
    <property type="entry name" value="ENDOTHELIN-2"/>
    <property type="match status" value="1"/>
</dbReference>
<dbReference type="PANTHER" id="PTHR13874">
    <property type="entry name" value="ENDOTHELIN"/>
    <property type="match status" value="1"/>
</dbReference>
<evidence type="ECO:0000256" key="6">
    <source>
        <dbReference type="SAM" id="MobiDB-lite"/>
    </source>
</evidence>
<evidence type="ECO:0000256" key="2">
    <source>
        <dbReference type="ARBA" id="ARBA00010959"/>
    </source>
</evidence>
<reference evidence="8" key="2">
    <citation type="submission" date="2025-09" db="UniProtKB">
        <authorList>
            <consortium name="Ensembl"/>
        </authorList>
    </citation>
    <scope>IDENTIFICATION</scope>
</reference>
<evidence type="ECO:0000313" key="8">
    <source>
        <dbReference type="Ensembl" id="ENSACDP00005002783.1"/>
    </source>
</evidence>
<dbReference type="InterPro" id="IPR019764">
    <property type="entry name" value="Endothelin_toxin_CS"/>
</dbReference>
<feature type="compositionally biased region" description="Pro residues" evidence="6">
    <location>
        <begin position="92"/>
        <end position="111"/>
    </location>
</feature>
<sequence length="437" mass="46673">MPGGGATRSCRNEGDPLRAHGRGRPHAWGRERRAPTALRAPLPLHLPAAAAHCGPPLLLPAAWAAANPTRGAPHGGEKPARSRLHAPYPRIKQPPPPPRVGIRPAPSPSPRCPSGRGGPRVFLAAGGGSGGAGGVPRGGVGAGRQVDEGGPGGRHRPPSPPPRVPGSRCVPPRPFHAAGRSAAVTRRRRGYKAPAGSPLPPDASRRLREKQRGAGGQGKNRRGEKKKNLEEKKKNNLEILQVSLLPAQPIPASPAAMPSHPAGAVLLALALCILLEDGMGQPPLESHLAAASAAHLRTKRCSCNSWLDKECIYFCHLDIIWVNTPGHTAPYGLGSPPRRRKRSLSRCECSHSRDSICTNFCQPKPGYRQSLKLPASSGASMKAPQSDDRKPSPHGLLRALRDLAVSSLQFSKQQRYSQRNAQPTVLPWKKSIWKKKR</sequence>
<organism evidence="8 9">
    <name type="scientific">Anser cygnoides</name>
    <name type="common">Swan goose</name>
    <dbReference type="NCBI Taxonomy" id="8845"/>
    <lineage>
        <taxon>Eukaryota</taxon>
        <taxon>Metazoa</taxon>
        <taxon>Chordata</taxon>
        <taxon>Craniata</taxon>
        <taxon>Vertebrata</taxon>
        <taxon>Euteleostomi</taxon>
        <taxon>Archelosauria</taxon>
        <taxon>Archosauria</taxon>
        <taxon>Dinosauria</taxon>
        <taxon>Saurischia</taxon>
        <taxon>Theropoda</taxon>
        <taxon>Coelurosauria</taxon>
        <taxon>Aves</taxon>
        <taxon>Neognathae</taxon>
        <taxon>Galloanserae</taxon>
        <taxon>Anseriformes</taxon>
        <taxon>Anatidae</taxon>
        <taxon>Anserinae</taxon>
        <taxon>Anser</taxon>
    </lineage>
</organism>
<accession>A0A8B9D686</accession>
<dbReference type="InterPro" id="IPR001928">
    <property type="entry name" value="Endothln-like_toxin"/>
</dbReference>
<evidence type="ECO:0000256" key="5">
    <source>
        <dbReference type="ARBA" id="ARBA00023322"/>
    </source>
</evidence>
<dbReference type="GO" id="GO:0005615">
    <property type="term" value="C:extracellular space"/>
    <property type="evidence" value="ECO:0007669"/>
    <property type="project" value="TreeGrafter"/>
</dbReference>
<dbReference type="GO" id="GO:0006874">
    <property type="term" value="P:intracellular calcium ion homeostasis"/>
    <property type="evidence" value="ECO:0007669"/>
    <property type="project" value="TreeGrafter"/>
</dbReference>
<dbReference type="Pfam" id="PF00322">
    <property type="entry name" value="Endothelin"/>
    <property type="match status" value="1"/>
</dbReference>
<evidence type="ECO:0000256" key="4">
    <source>
        <dbReference type="ARBA" id="ARBA00022858"/>
    </source>
</evidence>
<keyword evidence="3" id="KW-0964">Secreted</keyword>
<feature type="compositionally biased region" description="Gly residues" evidence="6">
    <location>
        <begin position="125"/>
        <end position="142"/>
    </location>
</feature>
<evidence type="ECO:0000259" key="7">
    <source>
        <dbReference type="SMART" id="SM00272"/>
    </source>
</evidence>
<name>A0A8B9D686_ANSCY</name>
<dbReference type="Ensembl" id="ENSACDT00005003315.1">
    <property type="protein sequence ID" value="ENSACDP00005002783.1"/>
    <property type="gene ID" value="ENSACDG00005001971.1"/>
</dbReference>
<comment type="subcellular location">
    <subcellularLocation>
        <location evidence="1">Secreted</location>
    </subcellularLocation>
</comment>
<feature type="compositionally biased region" description="Basic and acidic residues" evidence="6">
    <location>
        <begin position="203"/>
        <end position="212"/>
    </location>
</feature>
<proteinExistence type="inferred from homology"/>
<dbReference type="GO" id="GO:0014826">
    <property type="term" value="P:vein smooth muscle contraction"/>
    <property type="evidence" value="ECO:0007669"/>
    <property type="project" value="TreeGrafter"/>
</dbReference>
<dbReference type="AlphaFoldDB" id="A0A8B9D686"/>
<dbReference type="Proteomes" id="UP000694521">
    <property type="component" value="Unplaced"/>
</dbReference>
<dbReference type="GO" id="GO:0031708">
    <property type="term" value="F:endothelin B receptor binding"/>
    <property type="evidence" value="ECO:0007669"/>
    <property type="project" value="TreeGrafter"/>
</dbReference>
<feature type="region of interest" description="Disordered" evidence="6">
    <location>
        <begin position="372"/>
        <end position="396"/>
    </location>
</feature>